<dbReference type="AlphaFoldDB" id="A0A376GA65"/>
<evidence type="ECO:0000313" key="1">
    <source>
        <dbReference type="EMBL" id="STD56143.1"/>
    </source>
</evidence>
<protein>
    <submittedName>
        <fullName evidence="1">Uncharacterized protein</fullName>
    </submittedName>
</protein>
<accession>A0A376GA65</accession>
<sequence length="39" mass="4880">MYIKHYKNFFTRDDECSCLRIISNKKPYTIYLQKYINDL</sequence>
<reference evidence="1 2" key="1">
    <citation type="submission" date="2018-06" db="EMBL/GenBank/DDBJ databases">
        <authorList>
            <consortium name="Pathogen Informatics"/>
            <person name="Doyle S."/>
        </authorList>
    </citation>
    <scope>NUCLEOTIDE SEQUENCE [LARGE SCALE GENOMIC DNA]</scope>
    <source>
        <strain evidence="1 2">NCTC13456</strain>
    </source>
</reference>
<organism evidence="1 2">
    <name type="scientific">Empedobacter falsenii</name>
    <dbReference type="NCBI Taxonomy" id="343874"/>
    <lineage>
        <taxon>Bacteria</taxon>
        <taxon>Pseudomonadati</taxon>
        <taxon>Bacteroidota</taxon>
        <taxon>Flavobacteriia</taxon>
        <taxon>Flavobacteriales</taxon>
        <taxon>Weeksellaceae</taxon>
        <taxon>Empedobacter</taxon>
    </lineage>
</organism>
<proteinExistence type="predicted"/>
<evidence type="ECO:0000313" key="2">
    <source>
        <dbReference type="Proteomes" id="UP000254737"/>
    </source>
</evidence>
<name>A0A376GA65_9FLAO</name>
<gene>
    <name evidence="1" type="ORF">NCTC13456_02124</name>
</gene>
<dbReference type="EMBL" id="UFXS01000001">
    <property type="protein sequence ID" value="STD56143.1"/>
    <property type="molecule type" value="Genomic_DNA"/>
</dbReference>
<dbReference type="Proteomes" id="UP000254737">
    <property type="component" value="Unassembled WGS sequence"/>
</dbReference>